<dbReference type="RefSeq" id="WP_368608443.1">
    <property type="nucleotide sequence ID" value="NZ_JBFPKB010000008.1"/>
</dbReference>
<keyword evidence="2" id="KW-1185">Reference proteome</keyword>
<name>A0ABV3WI13_9BURK</name>
<reference evidence="1 2" key="1">
    <citation type="submission" date="2024-07" db="EMBL/GenBank/DDBJ databases">
        <title>A survey of Mimosa microsymbionts across Brazilian biomes reveals a high diversity of Paraburkholderia nodulating endemic species, but also that Cupriavidus is common as a symbiont of widespread species.</title>
        <authorList>
            <person name="Rouws L."/>
            <person name="Barauna A."/>
            <person name="Beukes C."/>
            <person name="Rouws J.R.C."/>
            <person name="De Faria S.M."/>
            <person name="Gross E."/>
            <person name="Bueno Dos Reis Junior F."/>
            <person name="Simon M.F."/>
            <person name="Maluk M."/>
            <person name="Odee D.W."/>
            <person name="Kenicer G."/>
            <person name="Young J.P.W."/>
            <person name="Reis V.M."/>
            <person name="Zilli J."/>
            <person name="James E.K."/>
        </authorList>
    </citation>
    <scope>NUCLEOTIDE SEQUENCE [LARGE SCALE GENOMIC DNA]</scope>
    <source>
        <strain evidence="1 2">BR14375</strain>
    </source>
</reference>
<proteinExistence type="predicted"/>
<evidence type="ECO:0000313" key="2">
    <source>
        <dbReference type="Proteomes" id="UP001558535"/>
    </source>
</evidence>
<protein>
    <submittedName>
        <fullName evidence="1">Nucleotidyltransferase family protein</fullName>
    </submittedName>
</protein>
<dbReference type="Proteomes" id="UP001558535">
    <property type="component" value="Unassembled WGS sequence"/>
</dbReference>
<accession>A0ABV3WI13</accession>
<dbReference type="EMBL" id="JBFPKE010000009">
    <property type="protein sequence ID" value="MEX3752745.1"/>
    <property type="molecule type" value="Genomic_DNA"/>
</dbReference>
<sequence length="520" mass="56154">MSGMSGSESILALRRLFPIALWAAGYADASTLEPFTADEILDGCKLHKIVGAARDRVTRALQSGSTAGLAHGCHLEQGLRDEQEAMLRGFDSKRRVLREVARCVADRGVRVLYLKGATRYLHSGRLVDFRSGDDLDVLVSDEHACQAALSRLGARTYRTTSDHEFANVEIEGVKVDFHRYYPAVAPTLRFGAAAVPQGNGFAFAQSAHRVSELRFDALDIESVAFPEMPDHVRFAAPAAAAMISATHAYRDFFARTSLSCRFKPLIRVGDLDEWHYFVHMAGEASVARYLSLYPDLGASHRWITATRARLSQAASGTPISTAAADEVPEAICRSLFGPVLTGLERGAAAYASQPTTSEVIAMLGAARARRLEAGGGLCDLRGSGMDGSTVLFGEPGEKREVRLEAINVTRSPDSGYALTIDTRVAVHDRETRLLLEWDSEAVEVAERAGDEDFQIKTSAGWSGKVGVELVRNGASRRCSVTLPPGGMSPATTIPVLVGLAGLGEQQQYRQGVLASFQIDI</sequence>
<gene>
    <name evidence="1" type="ORF">AB3X84_22390</name>
</gene>
<dbReference type="Pfam" id="PF14907">
    <property type="entry name" value="NTP_transf_5"/>
    <property type="match status" value="1"/>
</dbReference>
<organism evidence="1 2">
    <name type="scientific">Paraburkholderia phenoliruptrix</name>
    <dbReference type="NCBI Taxonomy" id="252970"/>
    <lineage>
        <taxon>Bacteria</taxon>
        <taxon>Pseudomonadati</taxon>
        <taxon>Pseudomonadota</taxon>
        <taxon>Betaproteobacteria</taxon>
        <taxon>Burkholderiales</taxon>
        <taxon>Burkholderiaceae</taxon>
        <taxon>Paraburkholderia</taxon>
    </lineage>
</organism>
<comment type="caution">
    <text evidence="1">The sequence shown here is derived from an EMBL/GenBank/DDBJ whole genome shotgun (WGS) entry which is preliminary data.</text>
</comment>
<dbReference type="InterPro" id="IPR039498">
    <property type="entry name" value="NTP_transf_5"/>
</dbReference>
<evidence type="ECO:0000313" key="1">
    <source>
        <dbReference type="EMBL" id="MEX3752745.1"/>
    </source>
</evidence>